<comment type="caution">
    <text evidence="3">The sequence shown here is derived from an EMBL/GenBank/DDBJ whole genome shotgun (WGS) entry which is preliminary data.</text>
</comment>
<dbReference type="CDD" id="cd00085">
    <property type="entry name" value="HNHc"/>
    <property type="match status" value="1"/>
</dbReference>
<feature type="domain" description="HNH nuclease" evidence="2">
    <location>
        <begin position="276"/>
        <end position="328"/>
    </location>
</feature>
<dbReference type="EMBL" id="ADNS01000031">
    <property type="protein sequence ID" value="EFG80350.1"/>
    <property type="molecule type" value="Genomic_DNA"/>
</dbReference>
<dbReference type="GO" id="GO:0004519">
    <property type="term" value="F:endonuclease activity"/>
    <property type="evidence" value="ECO:0007669"/>
    <property type="project" value="UniProtKB-KW"/>
</dbReference>
<sequence>MSETFYAVNNPNSPLARLYSTTRCAELNAWIQLIPEFEEDFDLATEECARHYGQNANVVGKNFLALQRLIRELPKLHAVVQEHWHLDFPRLVAIDTALSKLGPNPDPEIMEELDAKIAKYLTPRIANQHLPGHSLIGQRVRQMVSEYDDRIPVKDPRPQRRMVKTQLTANSSSLAVEAPHEEIQKAEDCMKATATALGITRAEAMLRVLTGEFPCTQADTKLVLFSPKGMEDGPAYLQGFGWVGPETVERLREGATVLDADELAKAETSSYQPTAGIRTFVEGRDGTCRWPGCEVPAQSCQLDHRHNFSEGGLTSPSNLFALCQHHHNIKTDTRAMYIVDPITDVIYWLFEDGTWVSDSAEEGPLGQGSKRWLQTFGQKLVKRRKNAQEKAHELADAIDDFYRKRAEQDKLEQDQRDIIDELWVDDIKLLRAMLQQGEFSGDIPLPGNLNVFLILEAAQRMGIEFEACDDMAPWVRVHKQILDYERAENERKILEEAEALAKELAEDILKEKEEEKAKAEAEEDKEGAEEQPEPVKVSTNPEDPPF</sequence>
<evidence type="ECO:0000256" key="1">
    <source>
        <dbReference type="SAM" id="MobiDB-lite"/>
    </source>
</evidence>
<dbReference type="InterPro" id="IPR003615">
    <property type="entry name" value="HNH_nuc"/>
</dbReference>
<keyword evidence="3" id="KW-0378">Hydrolase</keyword>
<protein>
    <submittedName>
        <fullName evidence="3">HNH endonuclease domain protein</fullName>
    </submittedName>
</protein>
<proteinExistence type="predicted"/>
<keyword evidence="3" id="KW-0255">Endonuclease</keyword>
<keyword evidence="3" id="KW-0540">Nuclease</keyword>
<feature type="region of interest" description="Disordered" evidence="1">
    <location>
        <begin position="511"/>
        <end position="546"/>
    </location>
</feature>
<evidence type="ECO:0000313" key="4">
    <source>
        <dbReference type="Proteomes" id="UP000006015"/>
    </source>
</evidence>
<reference evidence="3 4" key="1">
    <citation type="submission" date="2010-04" db="EMBL/GenBank/DDBJ databases">
        <authorList>
            <person name="Weinstock G."/>
            <person name="Sodergren E."/>
            <person name="Clifton S."/>
            <person name="Fulton L."/>
            <person name="Fulton B."/>
            <person name="Courtney L."/>
            <person name="Fronick C."/>
            <person name="Harrison M."/>
            <person name="Strong C."/>
            <person name="Farmer C."/>
            <person name="Delahaunty K."/>
            <person name="Markovic C."/>
            <person name="Hall O."/>
            <person name="Minx P."/>
            <person name="Tomlinson C."/>
            <person name="Mitreva M."/>
            <person name="Hou S."/>
            <person name="Wollam A."/>
            <person name="Pepin K.H."/>
            <person name="Johnson M."/>
            <person name="Bhonagiri V."/>
            <person name="Zhang X."/>
            <person name="Suruliraj S."/>
            <person name="Warren W."/>
            <person name="Chinwalla A."/>
            <person name="Mardis E.R."/>
            <person name="Wilson R.K."/>
        </authorList>
    </citation>
    <scope>NUCLEOTIDE SEQUENCE [LARGE SCALE GENOMIC DNA]</scope>
    <source>
        <strain evidence="3 4">DSM 20306</strain>
    </source>
</reference>
<keyword evidence="4" id="KW-1185">Reference proteome</keyword>
<name>A0ABN0AC72_CORAM</name>
<dbReference type="SMART" id="SM00507">
    <property type="entry name" value="HNHc"/>
    <property type="match status" value="1"/>
</dbReference>
<evidence type="ECO:0000259" key="2">
    <source>
        <dbReference type="SMART" id="SM00507"/>
    </source>
</evidence>
<organism evidence="3 4">
    <name type="scientific">Corynebacterium ammoniagenes DSM 20306</name>
    <dbReference type="NCBI Taxonomy" id="649754"/>
    <lineage>
        <taxon>Bacteria</taxon>
        <taxon>Bacillati</taxon>
        <taxon>Actinomycetota</taxon>
        <taxon>Actinomycetes</taxon>
        <taxon>Mycobacteriales</taxon>
        <taxon>Corynebacteriaceae</taxon>
        <taxon>Corynebacterium</taxon>
    </lineage>
</organism>
<dbReference type="Gene3D" id="1.10.30.50">
    <property type="match status" value="1"/>
</dbReference>
<feature type="compositionally biased region" description="Acidic residues" evidence="1">
    <location>
        <begin position="521"/>
        <end position="532"/>
    </location>
</feature>
<evidence type="ECO:0000313" key="3">
    <source>
        <dbReference type="EMBL" id="EFG80350.1"/>
    </source>
</evidence>
<dbReference type="Proteomes" id="UP000006015">
    <property type="component" value="Unassembled WGS sequence"/>
</dbReference>
<gene>
    <name evidence="3" type="ORF">HMPREF0281_02444</name>
</gene>
<feature type="compositionally biased region" description="Polar residues" evidence="1">
    <location>
        <begin position="537"/>
        <end position="546"/>
    </location>
</feature>
<feature type="compositionally biased region" description="Basic and acidic residues" evidence="1">
    <location>
        <begin position="511"/>
        <end position="520"/>
    </location>
</feature>
<accession>A0ABN0AC72</accession>